<name>A0A1V8ST79_9PEZI</name>
<feature type="domain" description="Exoribonuclease phosphorolytic" evidence="10">
    <location>
        <begin position="47"/>
        <end position="209"/>
    </location>
</feature>
<dbReference type="GO" id="GO:0071028">
    <property type="term" value="P:nuclear mRNA surveillance"/>
    <property type="evidence" value="ECO:0007669"/>
    <property type="project" value="TreeGrafter"/>
</dbReference>
<evidence type="ECO:0000256" key="6">
    <source>
        <dbReference type="ARBA" id="ARBA00022835"/>
    </source>
</evidence>
<evidence type="ECO:0000256" key="9">
    <source>
        <dbReference type="ARBA" id="ARBA00030617"/>
    </source>
</evidence>
<proteinExistence type="inferred from homology"/>
<dbReference type="InterPro" id="IPR020568">
    <property type="entry name" value="Ribosomal_Su5_D2-typ_SF"/>
</dbReference>
<comment type="similarity">
    <text evidence="3">Belongs to the RNase PH family.</text>
</comment>
<keyword evidence="7" id="KW-0694">RNA-binding</keyword>
<keyword evidence="8" id="KW-0539">Nucleus</keyword>
<dbReference type="GO" id="GO:0000176">
    <property type="term" value="C:nuclear exosome (RNase complex)"/>
    <property type="evidence" value="ECO:0007669"/>
    <property type="project" value="UniProtKB-ARBA"/>
</dbReference>
<keyword evidence="13" id="KW-1185">Reference proteome</keyword>
<dbReference type="GO" id="GO:0000467">
    <property type="term" value="P:exonucleolytic trimming to generate mature 3'-end of 5.8S rRNA from tricistronic rRNA transcript (SSU-rRNA, 5.8S rRNA, LSU-rRNA)"/>
    <property type="evidence" value="ECO:0007669"/>
    <property type="project" value="TreeGrafter"/>
</dbReference>
<keyword evidence="5" id="KW-0698">rRNA processing</keyword>
<dbReference type="GO" id="GO:0005730">
    <property type="term" value="C:nucleolus"/>
    <property type="evidence" value="ECO:0007669"/>
    <property type="project" value="UniProtKB-SubCell"/>
</dbReference>
<dbReference type="InterPro" id="IPR015847">
    <property type="entry name" value="ExoRNase_PH_dom2"/>
</dbReference>
<reference evidence="13" key="1">
    <citation type="submission" date="2017-03" db="EMBL/GenBank/DDBJ databases">
        <title>Genomes of endolithic fungi from Antarctica.</title>
        <authorList>
            <person name="Coleine C."/>
            <person name="Masonjones S."/>
            <person name="Stajich J.E."/>
        </authorList>
    </citation>
    <scope>NUCLEOTIDE SEQUENCE [LARGE SCALE GENOMIC DNA]</scope>
    <source>
        <strain evidence="13">CCFEE 5527</strain>
    </source>
</reference>
<evidence type="ECO:0000256" key="7">
    <source>
        <dbReference type="ARBA" id="ARBA00022884"/>
    </source>
</evidence>
<dbReference type="OrthoDB" id="45882at2759"/>
<organism evidence="12 13">
    <name type="scientific">Cryoendolithus antarcticus</name>
    <dbReference type="NCBI Taxonomy" id="1507870"/>
    <lineage>
        <taxon>Eukaryota</taxon>
        <taxon>Fungi</taxon>
        <taxon>Dikarya</taxon>
        <taxon>Ascomycota</taxon>
        <taxon>Pezizomycotina</taxon>
        <taxon>Dothideomycetes</taxon>
        <taxon>Dothideomycetidae</taxon>
        <taxon>Cladosporiales</taxon>
        <taxon>Cladosporiaceae</taxon>
        <taxon>Cryoendolithus</taxon>
    </lineage>
</organism>
<evidence type="ECO:0000256" key="3">
    <source>
        <dbReference type="ARBA" id="ARBA00006678"/>
    </source>
</evidence>
<dbReference type="Gene3D" id="3.30.230.70">
    <property type="entry name" value="GHMP Kinase, N-terminal domain"/>
    <property type="match status" value="1"/>
</dbReference>
<dbReference type="Proteomes" id="UP000192596">
    <property type="component" value="Unassembled WGS sequence"/>
</dbReference>
<dbReference type="EMBL" id="NAJO01000028">
    <property type="protein sequence ID" value="OQO02208.1"/>
    <property type="molecule type" value="Genomic_DNA"/>
</dbReference>
<evidence type="ECO:0000259" key="10">
    <source>
        <dbReference type="Pfam" id="PF01138"/>
    </source>
</evidence>
<dbReference type="PANTHER" id="PTHR11097">
    <property type="entry name" value="EXOSOME COMPLEX EXONUCLEASE RIBOSOMAL RNA PROCESSING PROTEIN"/>
    <property type="match status" value="1"/>
</dbReference>
<dbReference type="GO" id="GO:0034475">
    <property type="term" value="P:U4 snRNA 3'-end processing"/>
    <property type="evidence" value="ECO:0007669"/>
    <property type="project" value="TreeGrafter"/>
</dbReference>
<evidence type="ECO:0000256" key="1">
    <source>
        <dbReference type="ARBA" id="ARBA00004496"/>
    </source>
</evidence>
<gene>
    <name evidence="12" type="ORF">B0A48_11762</name>
</gene>
<accession>A0A1V8ST79</accession>
<dbReference type="InParanoid" id="A0A1V8ST79"/>
<evidence type="ECO:0000256" key="5">
    <source>
        <dbReference type="ARBA" id="ARBA00022552"/>
    </source>
</evidence>
<protein>
    <recommendedName>
        <fullName evidence="9">Ribosomal RNA-processing protein 43</fullName>
    </recommendedName>
</protein>
<dbReference type="PANTHER" id="PTHR11097:SF9">
    <property type="entry name" value="EXOSOME COMPLEX COMPONENT RRP43"/>
    <property type="match status" value="1"/>
</dbReference>
<dbReference type="InterPro" id="IPR050590">
    <property type="entry name" value="Exosome_comp_Rrp42_subfam"/>
</dbReference>
<sequence>MAADTSTAPASLAFPRATFAKLTPGPFLHAHLKQSPPIRPSGRTLIECREPQITTGSLTHSHGSAVVRLGDTTVVCSAQGEILNASDTPSPPDADDGDLLETLGLLVPNVELSTGCSPAHLPGNPPSTLAQSLSWKVRTLLYGSDLVNPKDLQITFTAPKIDEEDDASVPEVKAYWTLYLDIMFISLDGNPFDAAWLAVMAALRTTRLPKASWDADTEAVVCSPALEDYSRLTLQATPVTATFAVFSTANPLKQRSEAESWVLADPDTSEEDVCREAVTVVLDGSNRVLGVEKAGGRAVGKESVRECVELTFGRWKDVNAMLP</sequence>
<dbReference type="SUPFAM" id="SSF54211">
    <property type="entry name" value="Ribosomal protein S5 domain 2-like"/>
    <property type="match status" value="1"/>
</dbReference>
<comment type="caution">
    <text evidence="12">The sequence shown here is derived from an EMBL/GenBank/DDBJ whole genome shotgun (WGS) entry which is preliminary data.</text>
</comment>
<evidence type="ECO:0000256" key="4">
    <source>
        <dbReference type="ARBA" id="ARBA00022490"/>
    </source>
</evidence>
<dbReference type="InterPro" id="IPR027408">
    <property type="entry name" value="PNPase/RNase_PH_dom_sf"/>
</dbReference>
<evidence type="ECO:0000256" key="2">
    <source>
        <dbReference type="ARBA" id="ARBA00004604"/>
    </source>
</evidence>
<dbReference type="GO" id="GO:0071035">
    <property type="term" value="P:nuclear polyadenylation-dependent rRNA catabolic process"/>
    <property type="evidence" value="ECO:0007669"/>
    <property type="project" value="TreeGrafter"/>
</dbReference>
<evidence type="ECO:0000313" key="12">
    <source>
        <dbReference type="EMBL" id="OQO02208.1"/>
    </source>
</evidence>
<dbReference type="InterPro" id="IPR001247">
    <property type="entry name" value="ExoRNase_PH_dom1"/>
</dbReference>
<dbReference type="SUPFAM" id="SSF55666">
    <property type="entry name" value="Ribonuclease PH domain 2-like"/>
    <property type="match status" value="1"/>
</dbReference>
<dbReference type="STRING" id="1507870.A0A1V8ST79"/>
<comment type="subcellular location">
    <subcellularLocation>
        <location evidence="1">Cytoplasm</location>
    </subcellularLocation>
    <subcellularLocation>
        <location evidence="2">Nucleus</location>
        <location evidence="2">Nucleolus</location>
    </subcellularLocation>
</comment>
<dbReference type="GO" id="GO:0034476">
    <property type="term" value="P:U5 snRNA 3'-end processing"/>
    <property type="evidence" value="ECO:0007669"/>
    <property type="project" value="TreeGrafter"/>
</dbReference>
<dbReference type="GO" id="GO:0035925">
    <property type="term" value="F:mRNA 3'-UTR AU-rich region binding"/>
    <property type="evidence" value="ECO:0007669"/>
    <property type="project" value="TreeGrafter"/>
</dbReference>
<dbReference type="GO" id="GO:0016075">
    <property type="term" value="P:rRNA catabolic process"/>
    <property type="evidence" value="ECO:0007669"/>
    <property type="project" value="TreeGrafter"/>
</dbReference>
<evidence type="ECO:0000256" key="8">
    <source>
        <dbReference type="ARBA" id="ARBA00023242"/>
    </source>
</evidence>
<keyword evidence="4" id="KW-0963">Cytoplasm</keyword>
<dbReference type="GO" id="GO:0034473">
    <property type="term" value="P:U1 snRNA 3'-end processing"/>
    <property type="evidence" value="ECO:0007669"/>
    <property type="project" value="TreeGrafter"/>
</dbReference>
<dbReference type="Pfam" id="PF01138">
    <property type="entry name" value="RNase_PH"/>
    <property type="match status" value="1"/>
</dbReference>
<dbReference type="Pfam" id="PF03725">
    <property type="entry name" value="RNase_PH_C"/>
    <property type="match status" value="1"/>
</dbReference>
<feature type="domain" description="Exoribonuclease phosphorolytic" evidence="11">
    <location>
        <begin position="262"/>
        <end position="311"/>
    </location>
</feature>
<evidence type="ECO:0000313" key="13">
    <source>
        <dbReference type="Proteomes" id="UP000192596"/>
    </source>
</evidence>
<keyword evidence="6" id="KW-0271">Exosome</keyword>
<dbReference type="AlphaFoldDB" id="A0A1V8ST79"/>
<dbReference type="FunCoup" id="A0A1V8ST79">
    <property type="interactions" value="390"/>
</dbReference>
<dbReference type="GO" id="GO:0000177">
    <property type="term" value="C:cytoplasmic exosome (RNase complex)"/>
    <property type="evidence" value="ECO:0007669"/>
    <property type="project" value="TreeGrafter"/>
</dbReference>
<dbReference type="InterPro" id="IPR036345">
    <property type="entry name" value="ExoRNase_PH_dom2_sf"/>
</dbReference>
<evidence type="ECO:0000259" key="11">
    <source>
        <dbReference type="Pfam" id="PF03725"/>
    </source>
</evidence>
<dbReference type="GO" id="GO:0071038">
    <property type="term" value="P:TRAMP-dependent tRNA surveillance pathway"/>
    <property type="evidence" value="ECO:0007669"/>
    <property type="project" value="TreeGrafter"/>
</dbReference>